<evidence type="ECO:0000313" key="4">
    <source>
        <dbReference type="EMBL" id="CAK9219253.1"/>
    </source>
</evidence>
<gene>
    <name evidence="4" type="ORF">CSSPTR1EN2_LOCUS14392</name>
</gene>
<proteinExistence type="predicted"/>
<feature type="domain" description="Cas12f1-like TNB" evidence="3">
    <location>
        <begin position="225"/>
        <end position="293"/>
    </location>
</feature>
<organism evidence="4 5">
    <name type="scientific">Sphagnum troendelagicum</name>
    <dbReference type="NCBI Taxonomy" id="128251"/>
    <lineage>
        <taxon>Eukaryota</taxon>
        <taxon>Viridiplantae</taxon>
        <taxon>Streptophyta</taxon>
        <taxon>Embryophyta</taxon>
        <taxon>Bryophyta</taxon>
        <taxon>Sphagnophytina</taxon>
        <taxon>Sphagnopsida</taxon>
        <taxon>Sphagnales</taxon>
        <taxon>Sphagnaceae</taxon>
        <taxon>Sphagnum</taxon>
    </lineage>
</organism>
<accession>A0ABP0UD38</accession>
<dbReference type="Proteomes" id="UP001497512">
    <property type="component" value="Chromosome 3"/>
</dbReference>
<feature type="compositionally biased region" description="Polar residues" evidence="2">
    <location>
        <begin position="318"/>
        <end position="334"/>
    </location>
</feature>
<keyword evidence="1" id="KW-0238">DNA-binding</keyword>
<feature type="region of interest" description="Disordered" evidence="2">
    <location>
        <begin position="318"/>
        <end position="344"/>
    </location>
</feature>
<evidence type="ECO:0000256" key="2">
    <source>
        <dbReference type="SAM" id="MobiDB-lite"/>
    </source>
</evidence>
<name>A0ABP0UD38_9BRYO</name>
<sequence>MEPDKHGYTFDHMVKTDGVSISILLVREEFVGKKVRKPRVRPPPLEQYINELTDYTKVADKKLVAIDPSMSDLLYFVDGPDADKTIYRYTQDMRRKDTYVKKHRDYLQTRKHEVIDGKHVVEWEVELSTYNKKTTDFAAFETYVAKKIEMNVRLAPFYQDYTFRRMKMLSFIGRQHMEAKMIREFKEKSGSGEEVVVVIGDSEQRQHRKFKEPNKGKGFRTLLHKVGYDVYLVDEFRTSCQCNHCEEHGECKTFLECENPRPYRTGRILRHGLVRCKTCQRIWNRDTNTSSNIWRVADNAINRLPRPEHLRRTVQANYTVGSDASSPRQRTQRGPSPLHRHGKV</sequence>
<dbReference type="InterPro" id="IPR010095">
    <property type="entry name" value="Cas12f1-like_TNB"/>
</dbReference>
<keyword evidence="5" id="KW-1185">Reference proteome</keyword>
<dbReference type="EMBL" id="OZ019895">
    <property type="protein sequence ID" value="CAK9219253.1"/>
    <property type="molecule type" value="Genomic_DNA"/>
</dbReference>
<dbReference type="Pfam" id="PF07282">
    <property type="entry name" value="Cas12f1-like_TNB"/>
    <property type="match status" value="1"/>
</dbReference>
<reference evidence="4" key="1">
    <citation type="submission" date="2024-02" db="EMBL/GenBank/DDBJ databases">
        <authorList>
            <consortium name="ELIXIR-Norway"/>
            <consortium name="Elixir Norway"/>
        </authorList>
    </citation>
    <scope>NUCLEOTIDE SEQUENCE</scope>
</reference>
<evidence type="ECO:0000259" key="3">
    <source>
        <dbReference type="Pfam" id="PF07282"/>
    </source>
</evidence>
<protein>
    <recommendedName>
        <fullName evidence="3">Cas12f1-like TNB domain-containing protein</fullName>
    </recommendedName>
</protein>
<evidence type="ECO:0000313" key="5">
    <source>
        <dbReference type="Proteomes" id="UP001497512"/>
    </source>
</evidence>
<evidence type="ECO:0000256" key="1">
    <source>
        <dbReference type="ARBA" id="ARBA00023125"/>
    </source>
</evidence>